<dbReference type="Proteomes" id="UP001319104">
    <property type="component" value="Unassembled WGS sequence"/>
</dbReference>
<dbReference type="GO" id="GO:0016758">
    <property type="term" value="F:hexosyltransferase activity"/>
    <property type="evidence" value="ECO:0007669"/>
    <property type="project" value="UniProtKB-ARBA"/>
</dbReference>
<comment type="caution">
    <text evidence="4">The sequence shown here is derived from an EMBL/GenBank/DDBJ whole genome shotgun (WGS) entry which is preliminary data.</text>
</comment>
<keyword evidence="2 4" id="KW-0808">Transferase</keyword>
<protein>
    <submittedName>
        <fullName evidence="4">Glycosyltransferase</fullName>
        <ecNumber evidence="4">2.4.-.-</ecNumber>
    </submittedName>
</protein>
<dbReference type="PANTHER" id="PTHR22916:SF51">
    <property type="entry name" value="GLYCOSYLTRANSFERASE EPSH-RELATED"/>
    <property type="match status" value="1"/>
</dbReference>
<keyword evidence="5" id="KW-1185">Reference proteome</keyword>
<dbReference type="Gene3D" id="3.90.550.10">
    <property type="entry name" value="Spore Coat Polysaccharide Biosynthesis Protein SpsA, Chain A"/>
    <property type="match status" value="1"/>
</dbReference>
<dbReference type="PANTHER" id="PTHR22916">
    <property type="entry name" value="GLYCOSYLTRANSFERASE"/>
    <property type="match status" value="1"/>
</dbReference>
<dbReference type="EC" id="2.4.-.-" evidence="4"/>
<proteinExistence type="predicted"/>
<evidence type="ECO:0000256" key="2">
    <source>
        <dbReference type="ARBA" id="ARBA00022679"/>
    </source>
</evidence>
<keyword evidence="1 4" id="KW-0328">Glycosyltransferase</keyword>
<evidence type="ECO:0000259" key="3">
    <source>
        <dbReference type="Pfam" id="PF00535"/>
    </source>
</evidence>
<dbReference type="InterPro" id="IPR001173">
    <property type="entry name" value="Glyco_trans_2-like"/>
</dbReference>
<dbReference type="AlphaFoldDB" id="A0AAP2CK05"/>
<dbReference type="EMBL" id="JAHCMY010000001">
    <property type="protein sequence ID" value="MBS9523197.1"/>
    <property type="molecule type" value="Genomic_DNA"/>
</dbReference>
<dbReference type="RefSeq" id="WP_213944058.1">
    <property type="nucleotide sequence ID" value="NZ_JAHBGI010000003.1"/>
</dbReference>
<dbReference type="SUPFAM" id="SSF53448">
    <property type="entry name" value="Nucleotide-diphospho-sugar transferases"/>
    <property type="match status" value="1"/>
</dbReference>
<dbReference type="Pfam" id="PF00535">
    <property type="entry name" value="Glycos_transf_2"/>
    <property type="match status" value="1"/>
</dbReference>
<evidence type="ECO:0000256" key="1">
    <source>
        <dbReference type="ARBA" id="ARBA00022676"/>
    </source>
</evidence>
<evidence type="ECO:0000313" key="4">
    <source>
        <dbReference type="EMBL" id="MBS9523197.1"/>
    </source>
</evidence>
<reference evidence="4 5" key="1">
    <citation type="submission" date="2021-05" db="EMBL/GenBank/DDBJ databases">
        <authorList>
            <person name="Zhang Z.D."/>
            <person name="Osman G."/>
        </authorList>
    </citation>
    <scope>NUCLEOTIDE SEQUENCE [LARGE SCALE GENOMIC DNA]</scope>
    <source>
        <strain evidence="4 5">KCTC 32217</strain>
    </source>
</reference>
<accession>A0AAP2CK05</accession>
<evidence type="ECO:0000313" key="5">
    <source>
        <dbReference type="Proteomes" id="UP001319104"/>
    </source>
</evidence>
<sequence>MILSVIISAYNLENFIGECIESLMLDSDCYELIVVDDGSSDKTAQVIKQFSNSNSQVKYFYQENKGVGAARNLGLSKADGEYVWFVDGDDFINTVQFSKALQIVKNSEEDVLSFGFDLVDEAGRKHDWLNLKPVFEKSISMSGEQFYLQNLRFNYVWQFIIRKDLLLKNNITFLTPYKMQDAAFFPRLMYHATLVKTIDLILVNYRQRLNSAVNSINPSDRHFFYLSMLEVANSVQRFRDKLKENSSFKNGLEKAIDRFNQMLFLDFISSDFDMEKESQLYKMLKSYGFFPFKRITGFTTKMNLKLNFYRSICNTNPLFFKKIYRIIN</sequence>
<dbReference type="InterPro" id="IPR029044">
    <property type="entry name" value="Nucleotide-diphossugar_trans"/>
</dbReference>
<name>A0AAP2CK05_9BACT</name>
<organism evidence="4 5">
    <name type="scientific">Litoribacter ruber</name>
    <dbReference type="NCBI Taxonomy" id="702568"/>
    <lineage>
        <taxon>Bacteria</taxon>
        <taxon>Pseudomonadati</taxon>
        <taxon>Bacteroidota</taxon>
        <taxon>Cytophagia</taxon>
        <taxon>Cytophagales</taxon>
        <taxon>Cyclobacteriaceae</taxon>
        <taxon>Litoribacter</taxon>
    </lineage>
</organism>
<feature type="domain" description="Glycosyltransferase 2-like" evidence="3">
    <location>
        <begin position="4"/>
        <end position="166"/>
    </location>
</feature>
<gene>
    <name evidence="4" type="ORF">KI659_04115</name>
</gene>
<dbReference type="CDD" id="cd00761">
    <property type="entry name" value="Glyco_tranf_GTA_type"/>
    <property type="match status" value="1"/>
</dbReference>